<proteinExistence type="predicted"/>
<dbReference type="InterPro" id="IPR011990">
    <property type="entry name" value="TPR-like_helical_dom_sf"/>
</dbReference>
<reference evidence="4" key="1">
    <citation type="journal article" date="2023" name="Commun. Biol.">
        <title>Genome analysis of Parmales, the sister group of diatoms, reveals the evolutionary specialization of diatoms from phago-mixotrophs to photoautotrophs.</title>
        <authorList>
            <person name="Ban H."/>
            <person name="Sato S."/>
            <person name="Yoshikawa S."/>
            <person name="Yamada K."/>
            <person name="Nakamura Y."/>
            <person name="Ichinomiya M."/>
            <person name="Sato N."/>
            <person name="Blanc-Mathieu R."/>
            <person name="Endo H."/>
            <person name="Kuwata A."/>
            <person name="Ogata H."/>
        </authorList>
    </citation>
    <scope>NUCLEOTIDE SEQUENCE [LARGE SCALE GENOMIC DNA]</scope>
</reference>
<dbReference type="Proteomes" id="UP001162640">
    <property type="component" value="Unassembled WGS sequence"/>
</dbReference>
<accession>A0A9W7B7E1</accession>
<evidence type="ECO:0000256" key="2">
    <source>
        <dbReference type="ARBA" id="ARBA00022803"/>
    </source>
</evidence>
<dbReference type="PANTHER" id="PTHR45641">
    <property type="entry name" value="TETRATRICOPEPTIDE REPEAT PROTEIN (AFU_ORTHOLOGUE AFUA_6G03870)"/>
    <property type="match status" value="1"/>
</dbReference>
<dbReference type="AlphaFoldDB" id="A0A9W7B7E1"/>
<gene>
    <name evidence="3" type="ORF">TL16_g10162</name>
</gene>
<organism evidence="3 4">
    <name type="scientific">Triparma laevis f. inornata</name>
    <dbReference type="NCBI Taxonomy" id="1714386"/>
    <lineage>
        <taxon>Eukaryota</taxon>
        <taxon>Sar</taxon>
        <taxon>Stramenopiles</taxon>
        <taxon>Ochrophyta</taxon>
        <taxon>Bolidophyceae</taxon>
        <taxon>Parmales</taxon>
        <taxon>Triparmaceae</taxon>
        <taxon>Triparma</taxon>
    </lineage>
</organism>
<evidence type="ECO:0008006" key="5">
    <source>
        <dbReference type="Google" id="ProtNLM"/>
    </source>
</evidence>
<sequence>MNNLGIVYQRLGNCEKALKYYERALKGKEGLMGKNRPDTLDTVMNIANVYAGDLKDYGKAEELYERVLEGFEA</sequence>
<evidence type="ECO:0000256" key="1">
    <source>
        <dbReference type="ARBA" id="ARBA00022737"/>
    </source>
</evidence>
<dbReference type="Pfam" id="PF13424">
    <property type="entry name" value="TPR_12"/>
    <property type="match status" value="1"/>
</dbReference>
<name>A0A9W7B7E1_9STRA</name>
<keyword evidence="1" id="KW-0677">Repeat</keyword>
<evidence type="ECO:0000313" key="3">
    <source>
        <dbReference type="EMBL" id="GMH85227.1"/>
    </source>
</evidence>
<keyword evidence="2" id="KW-0802">TPR repeat</keyword>
<dbReference type="SUPFAM" id="SSF48452">
    <property type="entry name" value="TPR-like"/>
    <property type="match status" value="1"/>
</dbReference>
<dbReference type="PANTHER" id="PTHR45641:SF19">
    <property type="entry name" value="NEPHROCYSTIN-3"/>
    <property type="match status" value="1"/>
</dbReference>
<dbReference type="PROSITE" id="PS50293">
    <property type="entry name" value="TPR_REGION"/>
    <property type="match status" value="1"/>
</dbReference>
<protein>
    <recommendedName>
        <fullName evidence="5">Tetratricopeptide repeat protein</fullName>
    </recommendedName>
</protein>
<dbReference type="EMBL" id="BLQM01000356">
    <property type="protein sequence ID" value="GMH85227.1"/>
    <property type="molecule type" value="Genomic_DNA"/>
</dbReference>
<comment type="caution">
    <text evidence="3">The sequence shown here is derived from an EMBL/GenBank/DDBJ whole genome shotgun (WGS) entry which is preliminary data.</text>
</comment>
<evidence type="ECO:0000313" key="4">
    <source>
        <dbReference type="Proteomes" id="UP001162640"/>
    </source>
</evidence>
<dbReference type="Gene3D" id="1.25.40.10">
    <property type="entry name" value="Tetratricopeptide repeat domain"/>
    <property type="match status" value="1"/>
</dbReference>